<reference evidence="3 4" key="1">
    <citation type="submission" date="2015-10" db="EMBL/GenBank/DDBJ databases">
        <title>Draft genome sequence of Streptomyces canus DSM 40017, type strain for the species Streptomyces canus.</title>
        <authorList>
            <person name="Ruckert C."/>
            <person name="Winkler A."/>
            <person name="Kalinowski J."/>
            <person name="Kampfer P."/>
            <person name="Glaeser S."/>
        </authorList>
    </citation>
    <scope>NUCLEOTIDE SEQUENCE [LARGE SCALE GENOMIC DNA]</scope>
    <source>
        <strain evidence="3 4">DSM 40017</strain>
    </source>
</reference>
<dbReference type="InterPro" id="IPR013517">
    <property type="entry name" value="FG-GAP"/>
</dbReference>
<dbReference type="Gene3D" id="2.130.10.130">
    <property type="entry name" value="Integrin alpha, N-terminal"/>
    <property type="match status" value="1"/>
</dbReference>
<dbReference type="Pfam" id="PF13517">
    <property type="entry name" value="FG-GAP_3"/>
    <property type="match status" value="1"/>
</dbReference>
<gene>
    <name evidence="3" type="ORF">AQJ46_28415</name>
</gene>
<dbReference type="EMBL" id="LMWU01000028">
    <property type="protein sequence ID" value="KUN65036.1"/>
    <property type="molecule type" value="Genomic_DNA"/>
</dbReference>
<accession>A0A124HXK5</accession>
<evidence type="ECO:0000256" key="2">
    <source>
        <dbReference type="SAM" id="MobiDB-lite"/>
    </source>
</evidence>
<dbReference type="PANTHER" id="PTHR44103">
    <property type="entry name" value="PROPROTEIN CONVERTASE P"/>
    <property type="match status" value="1"/>
</dbReference>
<dbReference type="InterPro" id="IPR011048">
    <property type="entry name" value="Haem_d1_sf"/>
</dbReference>
<keyword evidence="1" id="KW-0732">Signal</keyword>
<proteinExistence type="predicted"/>
<dbReference type="AlphaFoldDB" id="A0A124HXK5"/>
<dbReference type="Proteomes" id="UP000053669">
    <property type="component" value="Unassembled WGS sequence"/>
</dbReference>
<comment type="caution">
    <text evidence="3">The sequence shown here is derived from an EMBL/GenBank/DDBJ whole genome shotgun (WGS) entry which is preliminary data.</text>
</comment>
<name>A0A124HXK5_9ACTN</name>
<dbReference type="InterPro" id="IPR028994">
    <property type="entry name" value="Integrin_alpha_N"/>
</dbReference>
<dbReference type="SUPFAM" id="SSF51004">
    <property type="entry name" value="C-terminal (heme d1) domain of cytochrome cd1-nitrite reductase"/>
    <property type="match status" value="1"/>
</dbReference>
<evidence type="ECO:0008006" key="5">
    <source>
        <dbReference type="Google" id="ProtNLM"/>
    </source>
</evidence>
<evidence type="ECO:0000313" key="4">
    <source>
        <dbReference type="Proteomes" id="UP000053669"/>
    </source>
</evidence>
<feature type="region of interest" description="Disordered" evidence="2">
    <location>
        <begin position="385"/>
        <end position="409"/>
    </location>
</feature>
<evidence type="ECO:0000313" key="3">
    <source>
        <dbReference type="EMBL" id="KUN65036.1"/>
    </source>
</evidence>
<sequence>MAAGSITLFSSTEDTGAQAATTATAATTEIVLDDPRSTTPRAERLLAAGATGYLHRQSGVAGLLWTDYEDGVTVPVEGPSGVYQPTTATCYDISTRCVSGVFGQAADTVALPDRTYGDPVSLWSPGGGALRTLDLRQSATRVGTYGDTTVTVEWNGVVDGEQLAGYRLHLVDLVDGKQRDRLVTGFPADAYWEVNFARTGDENGSLLTYPDRDENGDLTSYTVGYLDFATAELTPVFTGLSRETVPEVVLSDDRVGWYTEASGLHLKPRTDLTAAETTPVAGEDLAGTPVPVLVGDWLVLATNNGAVRAVSLTDGTKKTLLTWSYGTPVAAPDGTALVTGGADAANWWIQRIVPGADGTPQLKQLSKVPPLENAKTGLALSRGSLRVAEDSSTSSMDTTSVRTLSTDGSTELTASAATDGDSISAKCPYPGTSCSALWGNSVAEPEDVFLNTFADVNEGGSGLENADQLVAIHDGWSNHTLTYGTQGGAIVDVSDNYAVYNSGGATPTQYVGEFGYGDPLKRSVRAAALNGSTLWSATTTPGRLTSYSLTTRKTLSTVDVPGLGCVPSELQAAGRWVYWSCGGTSAGVYDSKAAKSVAVTPGDVLLGDGFTVRHDHEGDQLVLTDTTTGTTRVVASGLPDSGLAVDRRFRWTVDEYTGLVAWFDTFEQTHVATTGVTPSAVTAFRTEAEGYVEPGSTTAWTGRWELSRPVTSWSLTFTSVQSGATGRATRTITGGAASADVTANWNGKTSNGIPFPHGEFTWTLKATGLGTAAPVTVTSGEGYLLHGSAVRHDFVSPDGPDGRGDLLTLNSSGGLTFHSGSGTGRFSEKVSAGGWPTTIKAIPFGDLSGDRCNDVLVRLSSGALRLYKPGCGAAVKPSTSYTSLGTSGWNQYDVLTSPGDLSGDGRPDLIARGASTGTVYLYKGTSTGKLSARVKLYDNWKGYKKIVGAGDLNGDGIGDLLAQDTSNTLYRYYGTGQGTFKTRAKLFTNWGGSYNAIVGVGDITDDGRADLISRDTGGTVWRNSGDGKGSFGARVKIATGFSSYKFLS</sequence>
<dbReference type="SUPFAM" id="SSF69318">
    <property type="entry name" value="Integrin alpha N-terminal domain"/>
    <property type="match status" value="1"/>
</dbReference>
<evidence type="ECO:0000256" key="1">
    <source>
        <dbReference type="ARBA" id="ARBA00022729"/>
    </source>
</evidence>
<organism evidence="3 4">
    <name type="scientific">Streptomyces canus</name>
    <dbReference type="NCBI Taxonomy" id="58343"/>
    <lineage>
        <taxon>Bacteria</taxon>
        <taxon>Bacillati</taxon>
        <taxon>Actinomycetota</taxon>
        <taxon>Actinomycetes</taxon>
        <taxon>Kitasatosporales</taxon>
        <taxon>Streptomycetaceae</taxon>
        <taxon>Streptomyces</taxon>
        <taxon>Streptomyces aurantiacus group</taxon>
    </lineage>
</organism>
<feature type="compositionally biased region" description="Low complexity" evidence="2">
    <location>
        <begin position="390"/>
        <end position="400"/>
    </location>
</feature>
<dbReference type="PANTHER" id="PTHR44103:SF1">
    <property type="entry name" value="PROPROTEIN CONVERTASE P"/>
    <property type="match status" value="1"/>
</dbReference>
<dbReference type="STRING" id="58343.AQJ46_28415"/>
<protein>
    <recommendedName>
        <fullName evidence="5">FlgD Ig-like domain-containing protein</fullName>
    </recommendedName>
</protein>